<keyword evidence="4" id="KW-0677">Repeat</keyword>
<sequence>MGVPRRLLRRLRRWARRGSRRRLRSLLRRHPEICGAGAGGSSAAGAALISASRRGHASVVRLLLRRGVDGAAARGRGGETAAHAVVHRALRRPTDKGCLRVIAVLRKYCPDCLQVRNLDGITAAHLLARLPHQDGLAEQREEAVSLVGAVLGERGGWGSEEEGPWGSRGEDSAWLRRVRDECEDEYNSAWGRYEGDFEAADGNGSEPETFEGWVQRLAREQRERCRPGPSAAELRRRRLREESERREERWRQELRATLATERSERQRRAAAASSAAADAAAAAKESYERRLLAAAEKLARSAERAADSAGGGAQRQGELRYDDIPWPAPHGTAEEMAAVLAHGVDRTEEGGAPYRRHLRRQLVLWHPDKFEQRFGARLHVAEREGVLRTVKELSQALNRLMGGIAT</sequence>
<keyword evidence="5" id="KW-0040">ANK repeat</keyword>
<keyword evidence="6" id="KW-0539">Nucleus</keyword>
<keyword evidence="3" id="KW-0597">Phosphoprotein</keyword>
<proteinExistence type="predicted"/>
<accession>A0AAJ7UAX4</accession>
<dbReference type="CTD" id="4795"/>
<dbReference type="PANTHER" id="PTHR15263:SF1">
    <property type="entry name" value="NF-KAPPA-B INHIBITOR-LIKE PROTEIN 1"/>
    <property type="match status" value="1"/>
</dbReference>
<evidence type="ECO:0000256" key="2">
    <source>
        <dbReference type="ARBA" id="ARBA00014259"/>
    </source>
</evidence>
<evidence type="ECO:0000256" key="3">
    <source>
        <dbReference type="ARBA" id="ARBA00022553"/>
    </source>
</evidence>
<reference evidence="10" key="1">
    <citation type="submission" date="2025-08" db="UniProtKB">
        <authorList>
            <consortium name="RefSeq"/>
        </authorList>
    </citation>
    <scope>IDENTIFICATION</scope>
    <source>
        <tissue evidence="10">Sperm</tissue>
    </source>
</reference>
<dbReference type="KEGG" id="pmrn:116955418"/>
<dbReference type="InterPro" id="IPR036770">
    <property type="entry name" value="Ankyrin_rpt-contain_sf"/>
</dbReference>
<dbReference type="Proteomes" id="UP001318040">
    <property type="component" value="Chromosome 59"/>
</dbReference>
<gene>
    <name evidence="10" type="primary">NFKBIL1</name>
</gene>
<evidence type="ECO:0000256" key="7">
    <source>
        <dbReference type="ARBA" id="ARBA00030621"/>
    </source>
</evidence>
<dbReference type="GO" id="GO:0043124">
    <property type="term" value="P:negative regulation of canonical NF-kappaB signal transduction"/>
    <property type="evidence" value="ECO:0007669"/>
    <property type="project" value="InterPro"/>
</dbReference>
<protein>
    <recommendedName>
        <fullName evidence="2">NF-kappa-B inhibitor-like protein 1</fullName>
    </recommendedName>
    <alternativeName>
        <fullName evidence="7">Inhibitor of kappa B-like protein</fullName>
    </alternativeName>
    <alternativeName>
        <fullName evidence="8">Nuclear factor of kappa light polypeptide gene enhancer in B-cells inhibitor-like 1</fullName>
    </alternativeName>
</protein>
<name>A0AAJ7UAX4_PETMA</name>
<dbReference type="Gene3D" id="1.25.40.20">
    <property type="entry name" value="Ankyrin repeat-containing domain"/>
    <property type="match status" value="1"/>
</dbReference>
<evidence type="ECO:0000313" key="10">
    <source>
        <dbReference type="RefSeq" id="XP_032832379.1"/>
    </source>
</evidence>
<dbReference type="AlphaFoldDB" id="A0AAJ7UAX4"/>
<comment type="subcellular location">
    <subcellularLocation>
        <location evidence="1">Nucleus</location>
    </subcellularLocation>
</comment>
<evidence type="ECO:0000313" key="9">
    <source>
        <dbReference type="Proteomes" id="UP001318040"/>
    </source>
</evidence>
<evidence type="ECO:0000256" key="8">
    <source>
        <dbReference type="ARBA" id="ARBA00030802"/>
    </source>
</evidence>
<evidence type="ECO:0000256" key="6">
    <source>
        <dbReference type="ARBA" id="ARBA00023242"/>
    </source>
</evidence>
<dbReference type="SUPFAM" id="SSF48403">
    <property type="entry name" value="Ankyrin repeat"/>
    <property type="match status" value="1"/>
</dbReference>
<evidence type="ECO:0000256" key="4">
    <source>
        <dbReference type="ARBA" id="ARBA00022737"/>
    </source>
</evidence>
<evidence type="ECO:0000256" key="1">
    <source>
        <dbReference type="ARBA" id="ARBA00004123"/>
    </source>
</evidence>
<evidence type="ECO:0000256" key="5">
    <source>
        <dbReference type="ARBA" id="ARBA00023043"/>
    </source>
</evidence>
<keyword evidence="9" id="KW-1185">Reference proteome</keyword>
<dbReference type="PANTHER" id="PTHR15263">
    <property type="entry name" value="I-KAPPA-B-LIKE PROTEIN IKBL"/>
    <property type="match status" value="1"/>
</dbReference>
<dbReference type="GO" id="GO:0005634">
    <property type="term" value="C:nucleus"/>
    <property type="evidence" value="ECO:0007669"/>
    <property type="project" value="UniProtKB-SubCell"/>
</dbReference>
<dbReference type="InterPro" id="IPR038753">
    <property type="entry name" value="NFKBIL1"/>
</dbReference>
<organism evidence="9 10">
    <name type="scientific">Petromyzon marinus</name>
    <name type="common">Sea lamprey</name>
    <dbReference type="NCBI Taxonomy" id="7757"/>
    <lineage>
        <taxon>Eukaryota</taxon>
        <taxon>Metazoa</taxon>
        <taxon>Chordata</taxon>
        <taxon>Craniata</taxon>
        <taxon>Vertebrata</taxon>
        <taxon>Cyclostomata</taxon>
        <taxon>Hyperoartia</taxon>
        <taxon>Petromyzontiformes</taxon>
        <taxon>Petromyzontidae</taxon>
        <taxon>Petromyzon</taxon>
    </lineage>
</organism>
<dbReference type="RefSeq" id="XP_032832379.1">
    <property type="nucleotide sequence ID" value="XM_032976488.1"/>
</dbReference>